<dbReference type="InterPro" id="IPR001557">
    <property type="entry name" value="L-lactate/malate_DH"/>
</dbReference>
<dbReference type="PANTHER" id="PTHR43128">
    <property type="entry name" value="L-2-HYDROXYCARBOXYLATE DEHYDROGENASE (NAD(P)(+))"/>
    <property type="match status" value="1"/>
</dbReference>
<keyword evidence="4" id="KW-0472">Membrane</keyword>
<keyword evidence="3" id="KW-0520">NAD</keyword>
<dbReference type="InterPro" id="IPR036291">
    <property type="entry name" value="NAD(P)-bd_dom_sf"/>
</dbReference>
<dbReference type="Pfam" id="PF02866">
    <property type="entry name" value="Ldh_1_C"/>
    <property type="match status" value="1"/>
</dbReference>
<proteinExistence type="inferred from homology"/>
<dbReference type="Gene3D" id="3.90.110.10">
    <property type="entry name" value="Lactate dehydrogenase/glycoside hydrolase, family 4, C-terminal"/>
    <property type="match status" value="1"/>
</dbReference>
<dbReference type="EMBL" id="JQBA01000012">
    <property type="protein sequence ID" value="KRN44559.1"/>
    <property type="molecule type" value="Genomic_DNA"/>
</dbReference>
<feature type="transmembrane region" description="Helical" evidence="4">
    <location>
        <begin position="12"/>
        <end position="31"/>
    </location>
</feature>
<keyword evidence="4" id="KW-0812">Transmembrane</keyword>
<dbReference type="STRING" id="1203076.GCA_000312405_00090"/>
<keyword evidence="7" id="KW-1185">Reference proteome</keyword>
<accession>A0A0R2GUL1</accession>
<evidence type="ECO:0000313" key="6">
    <source>
        <dbReference type="EMBL" id="KRN44559.1"/>
    </source>
</evidence>
<evidence type="ECO:0000256" key="4">
    <source>
        <dbReference type="SAM" id="Phobius"/>
    </source>
</evidence>
<comment type="similarity">
    <text evidence="1">Belongs to the LDH/MDH superfamily. LDH family.</text>
</comment>
<dbReference type="PATRIC" id="fig|148604.4.peg.253"/>
<evidence type="ECO:0000256" key="1">
    <source>
        <dbReference type="ARBA" id="ARBA00006054"/>
    </source>
</evidence>
<dbReference type="InterPro" id="IPR022383">
    <property type="entry name" value="Lactate/malate_DH_C"/>
</dbReference>
<evidence type="ECO:0000256" key="2">
    <source>
        <dbReference type="PIRSR" id="PIRSR000102-1"/>
    </source>
</evidence>
<dbReference type="SUPFAM" id="SSF56327">
    <property type="entry name" value="LDH C-terminal domain-like"/>
    <property type="match status" value="1"/>
</dbReference>
<dbReference type="SUPFAM" id="SSF51735">
    <property type="entry name" value="NAD(P)-binding Rossmann-fold domains"/>
    <property type="match status" value="1"/>
</dbReference>
<protein>
    <submittedName>
        <fullName evidence="6">L-2-hydroxyisocaproate dehydrogenase</fullName>
    </submittedName>
</protein>
<dbReference type="PANTHER" id="PTHR43128:SF31">
    <property type="entry name" value="L-LACTATE DEHYDROGENASE"/>
    <property type="match status" value="1"/>
</dbReference>
<dbReference type="AlphaFoldDB" id="A0A0R2GUL1"/>
<dbReference type="eggNOG" id="COG0039">
    <property type="taxonomic scope" value="Bacteria"/>
</dbReference>
<keyword evidence="4" id="KW-1133">Transmembrane helix</keyword>
<feature type="domain" description="Lactate/malate dehydrogenase C-terminal" evidence="5">
    <location>
        <begin position="150"/>
        <end position="303"/>
    </location>
</feature>
<dbReference type="GO" id="GO:0006089">
    <property type="term" value="P:lactate metabolic process"/>
    <property type="evidence" value="ECO:0007669"/>
    <property type="project" value="TreeGrafter"/>
</dbReference>
<dbReference type="PIRSF" id="PIRSF000102">
    <property type="entry name" value="Lac_mal_DH"/>
    <property type="match status" value="1"/>
</dbReference>
<feature type="active site" description="Proton acceptor" evidence="2">
    <location>
        <position position="180"/>
    </location>
</feature>
<gene>
    <name evidence="6" type="ORF">IV41_GL000249</name>
</gene>
<dbReference type="Gene3D" id="3.40.50.720">
    <property type="entry name" value="NAD(P)-binding Rossmann-like Domain"/>
    <property type="match status" value="1"/>
</dbReference>
<name>A0A0R2GUL1_9LACO</name>
<evidence type="ECO:0000256" key="3">
    <source>
        <dbReference type="PIRSR" id="PIRSR000102-3"/>
    </source>
</evidence>
<dbReference type="InterPro" id="IPR015955">
    <property type="entry name" value="Lactate_DH/Glyco_Ohase_4_C"/>
</dbReference>
<reference evidence="6 7" key="1">
    <citation type="journal article" date="2015" name="Genome Announc.">
        <title>Expanding the biotechnology potential of lactobacilli through comparative genomics of 213 strains and associated genera.</title>
        <authorList>
            <person name="Sun Z."/>
            <person name="Harris H.M."/>
            <person name="McCann A."/>
            <person name="Guo C."/>
            <person name="Argimon S."/>
            <person name="Zhang W."/>
            <person name="Yang X."/>
            <person name="Jeffery I.B."/>
            <person name="Cooney J.C."/>
            <person name="Kagawa T.F."/>
            <person name="Liu W."/>
            <person name="Song Y."/>
            <person name="Salvetti E."/>
            <person name="Wrobel A."/>
            <person name="Rasinkangas P."/>
            <person name="Parkhill J."/>
            <person name="Rea M.C."/>
            <person name="O'Sullivan O."/>
            <person name="Ritari J."/>
            <person name="Douillard F.P."/>
            <person name="Paul Ross R."/>
            <person name="Yang R."/>
            <person name="Briner A.E."/>
            <person name="Felis G.E."/>
            <person name="de Vos W.M."/>
            <person name="Barrangou R."/>
            <person name="Klaenhammer T.R."/>
            <person name="Caufield P.W."/>
            <person name="Cui Y."/>
            <person name="Zhang H."/>
            <person name="O'Toole P.W."/>
        </authorList>
    </citation>
    <scope>NUCLEOTIDE SEQUENCE [LARGE SCALE GENOMIC DNA]</scope>
    <source>
        <strain evidence="6 7">DSM 14792</strain>
    </source>
</reference>
<dbReference type="GO" id="GO:0004459">
    <property type="term" value="F:L-lactate dehydrogenase (NAD+) activity"/>
    <property type="evidence" value="ECO:0007669"/>
    <property type="project" value="TreeGrafter"/>
</dbReference>
<evidence type="ECO:0000313" key="7">
    <source>
        <dbReference type="Proteomes" id="UP000051639"/>
    </source>
</evidence>
<organism evidence="6 7">
    <name type="scientific">Limosilactobacillus ingluviei</name>
    <dbReference type="NCBI Taxonomy" id="148604"/>
    <lineage>
        <taxon>Bacteria</taxon>
        <taxon>Bacillati</taxon>
        <taxon>Bacillota</taxon>
        <taxon>Bacilli</taxon>
        <taxon>Lactobacillales</taxon>
        <taxon>Lactobacillaceae</taxon>
        <taxon>Limosilactobacillus</taxon>
    </lineage>
</organism>
<feature type="binding site" evidence="3">
    <location>
        <position position="44"/>
    </location>
    <ligand>
        <name>NAD(+)</name>
        <dbReference type="ChEBI" id="CHEBI:57540"/>
    </ligand>
</feature>
<comment type="caution">
    <text evidence="6">The sequence shown here is derived from an EMBL/GenBank/DDBJ whole genome shotgun (WGS) entry which is preliminary data.</text>
</comment>
<sequence length="313" mass="33200">MRGWFFFGKGRVNVRTLAIYGLGVVGAQLALTLANQVDELLLLDPDEQRAVAVANDLQSAGLALPAKQIKAQAWADLKRAQALVVALGPAEVVQPDLSAVVAAVRVAAPQVQAADFTGVVVNLTQPNEATTAWLQATWQLPPQRVLGSGTLVDTQQLHQAVAAALHLAPASVTGYVYGQHAGQIVPAWSTVQVDGRLLSALPGGHFDQQQVQTNARLMAYYVIRGQAGQLAAQTAANRLLGAIFQDQQLVVPAAVFHPQYGGYVSFPVRVGRQGVGTYLLLDLYPVEQAQIQVAAETIATQVAELQQLNGAQP</sequence>
<dbReference type="Proteomes" id="UP000051639">
    <property type="component" value="Unassembled WGS sequence"/>
</dbReference>
<evidence type="ECO:0000259" key="5">
    <source>
        <dbReference type="Pfam" id="PF02866"/>
    </source>
</evidence>
<dbReference type="PRINTS" id="PR00086">
    <property type="entry name" value="LLDHDRGNASE"/>
</dbReference>